<dbReference type="Pfam" id="PF07435">
    <property type="entry name" value="YycH"/>
    <property type="match status" value="1"/>
</dbReference>
<accession>A0A2A8PPA4</accession>
<reference evidence="3 4" key="1">
    <citation type="submission" date="2017-09" db="EMBL/GenBank/DDBJ databases">
        <title>Large-scale bioinformatics analysis of Bacillus genomes uncovers conserved roles of natural products in bacterial physiology.</title>
        <authorList>
            <consortium name="Agbiome Team Llc"/>
            <person name="Bleich R.M."/>
            <person name="Grubbs K.J."/>
            <person name="Santa Maria K.C."/>
            <person name="Allen S.E."/>
            <person name="Farag S."/>
            <person name="Shank E.A."/>
            <person name="Bowers A."/>
        </authorList>
    </citation>
    <scope>NUCLEOTIDE SEQUENCE [LARGE SCALE GENOMIC DNA]</scope>
    <source>
        <strain evidence="3 4">AFS010695</strain>
    </source>
</reference>
<feature type="transmembrane region" description="Helical" evidence="1">
    <location>
        <begin position="9"/>
        <end position="29"/>
    </location>
</feature>
<dbReference type="Proteomes" id="UP000220635">
    <property type="component" value="Unassembled WGS sequence"/>
</dbReference>
<comment type="caution">
    <text evidence="3">The sequence shown here is derived from an EMBL/GenBank/DDBJ whole genome shotgun (WGS) entry which is preliminary data.</text>
</comment>
<organism evidence="3 4">
    <name type="scientific">Bacillus cereus</name>
    <dbReference type="NCBI Taxonomy" id="1396"/>
    <lineage>
        <taxon>Bacteria</taxon>
        <taxon>Bacillati</taxon>
        <taxon>Bacillota</taxon>
        <taxon>Bacilli</taxon>
        <taxon>Bacillales</taxon>
        <taxon>Bacillaceae</taxon>
        <taxon>Bacillus</taxon>
        <taxon>Bacillus cereus group</taxon>
    </lineage>
</organism>
<keyword evidence="1" id="KW-1133">Transmembrane helix</keyword>
<evidence type="ECO:0000259" key="2">
    <source>
        <dbReference type="Pfam" id="PF07435"/>
    </source>
</evidence>
<keyword evidence="1" id="KW-0812">Transmembrane</keyword>
<dbReference type="RefSeq" id="WP_098381319.1">
    <property type="nucleotide sequence ID" value="NZ_NTWE01000051.1"/>
</dbReference>
<name>A0A2A8PPA4_BACCE</name>
<dbReference type="CDD" id="cd15787">
    <property type="entry name" value="YycH_N"/>
    <property type="match status" value="1"/>
</dbReference>
<dbReference type="OrthoDB" id="2382185at2"/>
<proteinExistence type="predicted"/>
<protein>
    <recommendedName>
        <fullName evidence="2">Regulatory protein YycH domain-containing protein</fullName>
    </recommendedName>
</protein>
<feature type="domain" description="Regulatory protein YycH" evidence="2">
    <location>
        <begin position="4"/>
        <end position="436"/>
    </location>
</feature>
<dbReference type="InterPro" id="IPR009996">
    <property type="entry name" value="YycH"/>
</dbReference>
<dbReference type="EMBL" id="NTWE01000051">
    <property type="protein sequence ID" value="PEV96625.1"/>
    <property type="molecule type" value="Genomic_DNA"/>
</dbReference>
<sequence>MSMENFKTIVLINLVVISLFLTFNLWTYVPDSTSVQNTKFVQGNEEVNPIKISEVIRPSSVIVHKDKNHYVSENASNVDLIYKILENGELHDFREITGTVSKGDFLSYVHGEEKIEFVFPTNIPLDTIKDMLNIKDKNLEYNRSFNRIVIDPSRSKDQEIKVNFVSYDNSRKIYQATLSGAYVKDIINAQNQLITLTKPYFEYQINDTKKLFLPDGITELSQVEYLAYELDAEPFKNALFSDPRYLSPIIEKSKETFTDGIRTMEIDKSNLMLRYKNSAVYSDKSTDNAVLLKKSFDFVSGHSDTLKSYRFDYINKGKTSFRLYEGGLPVFNEDGMAELKQAWGSGELMQYERPLFNFSINLPSKQSPDYPLASGHTVMTSLENNPEIDKNLIRDVGIGYKMLAEPSLNGGKIVTLQPIWYVKYDEEGKQKTYEWSEGGLNGLGSN</sequence>
<gene>
    <name evidence="3" type="ORF">CN425_25105</name>
</gene>
<evidence type="ECO:0000313" key="3">
    <source>
        <dbReference type="EMBL" id="PEV96625.1"/>
    </source>
</evidence>
<dbReference type="Gene3D" id="3.30.310.160">
    <property type="entry name" value="YycH protein, domain 2"/>
    <property type="match status" value="1"/>
</dbReference>
<dbReference type="InterPro" id="IPR042274">
    <property type="entry name" value="YycH/YycI_2"/>
</dbReference>
<evidence type="ECO:0000313" key="4">
    <source>
        <dbReference type="Proteomes" id="UP000220635"/>
    </source>
</evidence>
<dbReference type="AlphaFoldDB" id="A0A2A8PPA4"/>
<evidence type="ECO:0000256" key="1">
    <source>
        <dbReference type="SAM" id="Phobius"/>
    </source>
</evidence>
<dbReference type="Gene3D" id="3.10.450.310">
    <property type="match status" value="1"/>
</dbReference>
<keyword evidence="1" id="KW-0472">Membrane</keyword>